<keyword evidence="3" id="KW-0812">Transmembrane</keyword>
<organism evidence="4">
    <name type="scientific">Solanum chacoense</name>
    <name type="common">Chaco potato</name>
    <dbReference type="NCBI Taxonomy" id="4108"/>
    <lineage>
        <taxon>Eukaryota</taxon>
        <taxon>Viridiplantae</taxon>
        <taxon>Streptophyta</taxon>
        <taxon>Embryophyta</taxon>
        <taxon>Tracheophyta</taxon>
        <taxon>Spermatophyta</taxon>
        <taxon>Magnoliopsida</taxon>
        <taxon>eudicotyledons</taxon>
        <taxon>Gunneridae</taxon>
        <taxon>Pentapetalae</taxon>
        <taxon>asterids</taxon>
        <taxon>lamiids</taxon>
        <taxon>Solanales</taxon>
        <taxon>Solanaceae</taxon>
        <taxon>Solanoideae</taxon>
        <taxon>Solaneae</taxon>
        <taxon>Solanum</taxon>
    </lineage>
</organism>
<name>A0A0V0GRG9_SOLCH</name>
<reference evidence="4" key="1">
    <citation type="submission" date="2015-12" db="EMBL/GenBank/DDBJ databases">
        <title>Gene expression during late stages of embryo sac development: a critical building block for successful pollen-pistil interactions.</title>
        <authorList>
            <person name="Liu Y."/>
            <person name="Joly V."/>
            <person name="Sabar M."/>
            <person name="Matton D.P."/>
        </authorList>
    </citation>
    <scope>NUCLEOTIDE SEQUENCE</scope>
</reference>
<dbReference type="InterPro" id="IPR015421">
    <property type="entry name" value="PyrdxlP-dep_Trfase_major"/>
</dbReference>
<dbReference type="GO" id="GO:0030170">
    <property type="term" value="F:pyridoxal phosphate binding"/>
    <property type="evidence" value="ECO:0007669"/>
    <property type="project" value="TreeGrafter"/>
</dbReference>
<evidence type="ECO:0000256" key="3">
    <source>
        <dbReference type="SAM" id="Phobius"/>
    </source>
</evidence>
<dbReference type="PANTHER" id="PTHR11986">
    <property type="entry name" value="AMINOTRANSFERASE CLASS III"/>
    <property type="match status" value="1"/>
</dbReference>
<dbReference type="Gene3D" id="3.40.640.10">
    <property type="entry name" value="Type I PLP-dependent aspartate aminotransferase-like (Major domain)"/>
    <property type="match status" value="1"/>
</dbReference>
<dbReference type="InterPro" id="IPR050103">
    <property type="entry name" value="Class-III_PLP-dep_AT"/>
</dbReference>
<dbReference type="GO" id="GO:0042802">
    <property type="term" value="F:identical protein binding"/>
    <property type="evidence" value="ECO:0007669"/>
    <property type="project" value="TreeGrafter"/>
</dbReference>
<keyword evidence="2" id="KW-0808">Transferase</keyword>
<keyword evidence="1" id="KW-0032">Aminotransferase</keyword>
<keyword evidence="3" id="KW-1133">Transmembrane helix</keyword>
<keyword evidence="3" id="KW-0472">Membrane</keyword>
<dbReference type="InterPro" id="IPR015424">
    <property type="entry name" value="PyrdxlP-dep_Trfase"/>
</dbReference>
<dbReference type="SUPFAM" id="SSF53383">
    <property type="entry name" value="PLP-dependent transferases"/>
    <property type="match status" value="1"/>
</dbReference>
<dbReference type="EMBL" id="GEDG01034170">
    <property type="protein sequence ID" value="JAP09867.1"/>
    <property type="molecule type" value="Transcribed_RNA"/>
</dbReference>
<evidence type="ECO:0000256" key="2">
    <source>
        <dbReference type="ARBA" id="ARBA00022679"/>
    </source>
</evidence>
<feature type="transmembrane region" description="Helical" evidence="3">
    <location>
        <begin position="12"/>
        <end position="34"/>
    </location>
</feature>
<proteinExistence type="predicted"/>
<accession>A0A0V0GRG9</accession>
<dbReference type="AlphaFoldDB" id="A0A0V0GRG9"/>
<evidence type="ECO:0000313" key="4">
    <source>
        <dbReference type="EMBL" id="JAP09867.1"/>
    </source>
</evidence>
<dbReference type="GO" id="GO:0009570">
    <property type="term" value="C:chloroplast stroma"/>
    <property type="evidence" value="ECO:0007669"/>
    <property type="project" value="TreeGrafter"/>
</dbReference>
<dbReference type="GO" id="GO:0008483">
    <property type="term" value="F:transaminase activity"/>
    <property type="evidence" value="ECO:0007669"/>
    <property type="project" value="UniProtKB-KW"/>
</dbReference>
<protein>
    <submittedName>
        <fullName evidence="4">Putative ovule protein</fullName>
    </submittedName>
</protein>
<sequence>MYKDLVYNTNIVFYFSYSWSLLSTLLIILLHAMFSCQTIEANEATIKFSTKLQIFFHPNEKQTLMEFIAFSNCFYGRTIGVVALTSKEHYRCCLCRTNPR</sequence>
<evidence type="ECO:0000256" key="1">
    <source>
        <dbReference type="ARBA" id="ARBA00022576"/>
    </source>
</evidence>
<dbReference type="PANTHER" id="PTHR11986:SF79">
    <property type="entry name" value="ACETYLORNITHINE AMINOTRANSFERASE, MITOCHONDRIAL"/>
    <property type="match status" value="1"/>
</dbReference>